<dbReference type="Gene3D" id="2.40.10.120">
    <property type="match status" value="1"/>
</dbReference>
<evidence type="ECO:0000256" key="7">
    <source>
        <dbReference type="PIRSR" id="PIRSR611782-1"/>
    </source>
</evidence>
<dbReference type="AlphaFoldDB" id="A0A4D7JRB9"/>
<sequence length="485" mass="52481">MNRYNYFIGLFVAAFFGGIVAMGGFYFIGGQETKVIEASPNETVRFSNFVPDEDYIVPEGLNFIHAAEKTTPAVVHIRSKVIQQPTSGSSQNPLFDFFQPRGGQRMPMAASGSGVIVSSDGYIVTNNHVIDNADEVSVTLSDNRQYTAEVIGTDPNTDLALIKIESETNLPFLKLADSDDVKVGEWVLAVGNPFELNSTVTAGIVSAKARNINIMRTRYGIETFIQTDAAVNPGNSGGALVDLNGDLIGINTAIASNTGSYQGYSFAVPSSLVKKVMEDLREYGVVQRPLLGVEIVSNNAQIAEQEDLEVVDGVYIANVSAGGAAEEAGIKPGDVVIEIDGEKINNSAELQEMVALHRPGDVIEVKVNRDGKNKSFEAKLKNQNMGYEVVELEERGEAGGATVVVPSADVMEKLGIDNGVMLKDISGTRWEQLGIDEGFILTKINNRQISNPDELSQILRQSDGKRVKIEGVYPDGRELVYGFTW</sequence>
<feature type="domain" description="PDZ" evidence="10">
    <location>
        <begin position="291"/>
        <end position="371"/>
    </location>
</feature>
<feature type="active site" description="Charge relay system" evidence="7">
    <location>
        <position position="158"/>
    </location>
</feature>
<name>A0A4D7JRB9_9BACT</name>
<dbReference type="GO" id="GO:0006508">
    <property type="term" value="P:proteolysis"/>
    <property type="evidence" value="ECO:0007669"/>
    <property type="project" value="UniProtKB-KW"/>
</dbReference>
<dbReference type="InterPro" id="IPR009003">
    <property type="entry name" value="Peptidase_S1_PA"/>
</dbReference>
<evidence type="ECO:0000256" key="3">
    <source>
        <dbReference type="ARBA" id="ARBA00022729"/>
    </source>
</evidence>
<dbReference type="PANTHER" id="PTHR22939:SF129">
    <property type="entry name" value="SERINE PROTEASE HTRA2, MITOCHONDRIAL"/>
    <property type="match status" value="1"/>
</dbReference>
<dbReference type="InterPro" id="IPR001478">
    <property type="entry name" value="PDZ"/>
</dbReference>
<evidence type="ECO:0000259" key="10">
    <source>
        <dbReference type="PROSITE" id="PS50106"/>
    </source>
</evidence>
<dbReference type="Gene3D" id="2.30.42.10">
    <property type="match status" value="1"/>
</dbReference>
<keyword evidence="9" id="KW-1133">Transmembrane helix</keyword>
<comment type="similarity">
    <text evidence="1">Belongs to the peptidase S1C family.</text>
</comment>
<feature type="binding site" evidence="8">
    <location>
        <position position="128"/>
    </location>
    <ligand>
        <name>substrate</name>
    </ligand>
</feature>
<evidence type="ECO:0000313" key="12">
    <source>
        <dbReference type="Proteomes" id="UP000298616"/>
    </source>
</evidence>
<evidence type="ECO:0000256" key="4">
    <source>
        <dbReference type="ARBA" id="ARBA00022737"/>
    </source>
</evidence>
<keyword evidence="6" id="KW-0720">Serine protease</keyword>
<gene>
    <name evidence="11" type="ORF">DCC35_05605</name>
</gene>
<evidence type="ECO:0000256" key="9">
    <source>
        <dbReference type="SAM" id="Phobius"/>
    </source>
</evidence>
<keyword evidence="9" id="KW-0812">Transmembrane</keyword>
<keyword evidence="9" id="KW-0472">Membrane</keyword>
<dbReference type="OrthoDB" id="9758917at2"/>
<dbReference type="SUPFAM" id="SSF50494">
    <property type="entry name" value="Trypsin-like serine proteases"/>
    <property type="match status" value="1"/>
</dbReference>
<feature type="active site" description="Charge relay system" evidence="7">
    <location>
        <position position="236"/>
    </location>
</feature>
<feature type="transmembrane region" description="Helical" evidence="9">
    <location>
        <begin position="6"/>
        <end position="28"/>
    </location>
</feature>
<protein>
    <submittedName>
        <fullName evidence="11">Deoxyribonuclease HsdR</fullName>
    </submittedName>
</protein>
<dbReference type="SUPFAM" id="SSF50156">
    <property type="entry name" value="PDZ domain-like"/>
    <property type="match status" value="1"/>
</dbReference>
<dbReference type="KEGG" id="fpf:DCC35_05605"/>
<evidence type="ECO:0000256" key="8">
    <source>
        <dbReference type="PIRSR" id="PIRSR611782-2"/>
    </source>
</evidence>
<dbReference type="NCBIfam" id="TIGR02037">
    <property type="entry name" value="degP_htrA_DO"/>
    <property type="match status" value="1"/>
</dbReference>
<feature type="binding site" evidence="8">
    <location>
        <begin position="234"/>
        <end position="236"/>
    </location>
    <ligand>
        <name>substrate</name>
    </ligand>
</feature>
<dbReference type="Proteomes" id="UP000298616">
    <property type="component" value="Chromosome"/>
</dbReference>
<dbReference type="InterPro" id="IPR001940">
    <property type="entry name" value="Peptidase_S1C"/>
</dbReference>
<dbReference type="Pfam" id="PF13180">
    <property type="entry name" value="PDZ_2"/>
    <property type="match status" value="1"/>
</dbReference>
<accession>A0A4D7JRB9</accession>
<feature type="active site" description="Charge relay system" evidence="7">
    <location>
        <position position="128"/>
    </location>
</feature>
<dbReference type="SMART" id="SM00228">
    <property type="entry name" value="PDZ"/>
    <property type="match status" value="1"/>
</dbReference>
<feature type="binding site" evidence="8">
    <location>
        <position position="158"/>
    </location>
    <ligand>
        <name>substrate</name>
    </ligand>
</feature>
<dbReference type="Pfam" id="PF13365">
    <property type="entry name" value="Trypsin_2"/>
    <property type="match status" value="1"/>
</dbReference>
<reference evidence="11 12" key="1">
    <citation type="submission" date="2018-04" db="EMBL/GenBank/DDBJ databases">
        <title>Complete genome uncultured novel isolate.</title>
        <authorList>
            <person name="Merlino G."/>
        </authorList>
    </citation>
    <scope>NUCLEOTIDE SEQUENCE [LARGE SCALE GENOMIC DNA]</scope>
    <source>
        <strain evidence="12">R1DC9</strain>
    </source>
</reference>
<evidence type="ECO:0000256" key="1">
    <source>
        <dbReference type="ARBA" id="ARBA00010541"/>
    </source>
</evidence>
<dbReference type="PRINTS" id="PR00834">
    <property type="entry name" value="PROTEASES2C"/>
</dbReference>
<evidence type="ECO:0000256" key="2">
    <source>
        <dbReference type="ARBA" id="ARBA00022670"/>
    </source>
</evidence>
<evidence type="ECO:0000313" key="11">
    <source>
        <dbReference type="EMBL" id="QCK14256.1"/>
    </source>
</evidence>
<dbReference type="RefSeq" id="WP_137089848.1">
    <property type="nucleotide sequence ID" value="NZ_CP028923.1"/>
</dbReference>
<dbReference type="GO" id="GO:0004252">
    <property type="term" value="F:serine-type endopeptidase activity"/>
    <property type="evidence" value="ECO:0007669"/>
    <property type="project" value="InterPro"/>
</dbReference>
<organism evidence="11 12">
    <name type="scientific">Mangrovivirga cuniculi</name>
    <dbReference type="NCBI Taxonomy" id="2715131"/>
    <lineage>
        <taxon>Bacteria</taxon>
        <taxon>Pseudomonadati</taxon>
        <taxon>Bacteroidota</taxon>
        <taxon>Cytophagia</taxon>
        <taxon>Cytophagales</taxon>
        <taxon>Mangrovivirgaceae</taxon>
        <taxon>Mangrovivirga</taxon>
    </lineage>
</organism>
<dbReference type="InterPro" id="IPR036034">
    <property type="entry name" value="PDZ_sf"/>
</dbReference>
<dbReference type="PANTHER" id="PTHR22939">
    <property type="entry name" value="SERINE PROTEASE FAMILY S1C HTRA-RELATED"/>
    <property type="match status" value="1"/>
</dbReference>
<evidence type="ECO:0000256" key="6">
    <source>
        <dbReference type="ARBA" id="ARBA00022825"/>
    </source>
</evidence>
<proteinExistence type="inferred from homology"/>
<dbReference type="EMBL" id="CP028923">
    <property type="protein sequence ID" value="QCK14256.1"/>
    <property type="molecule type" value="Genomic_DNA"/>
</dbReference>
<keyword evidence="5" id="KW-0378">Hydrolase</keyword>
<keyword evidence="12" id="KW-1185">Reference proteome</keyword>
<keyword evidence="4" id="KW-0677">Repeat</keyword>
<keyword evidence="3" id="KW-0732">Signal</keyword>
<dbReference type="InterPro" id="IPR011782">
    <property type="entry name" value="Pept_S1C_Do"/>
</dbReference>
<dbReference type="PROSITE" id="PS50106">
    <property type="entry name" value="PDZ"/>
    <property type="match status" value="1"/>
</dbReference>
<keyword evidence="2" id="KW-0645">Protease</keyword>
<evidence type="ECO:0000256" key="5">
    <source>
        <dbReference type="ARBA" id="ARBA00022801"/>
    </source>
</evidence>